<name>A0A0F9NKJ1_9ZZZZ</name>
<comment type="caution">
    <text evidence="1">The sequence shown here is derived from an EMBL/GenBank/DDBJ whole genome shotgun (WGS) entry which is preliminary data.</text>
</comment>
<reference evidence="1" key="1">
    <citation type="journal article" date="2015" name="Nature">
        <title>Complex archaea that bridge the gap between prokaryotes and eukaryotes.</title>
        <authorList>
            <person name="Spang A."/>
            <person name="Saw J.H."/>
            <person name="Jorgensen S.L."/>
            <person name="Zaremba-Niedzwiedzka K."/>
            <person name="Martijn J."/>
            <person name="Lind A.E."/>
            <person name="van Eijk R."/>
            <person name="Schleper C."/>
            <person name="Guy L."/>
            <person name="Ettema T.J."/>
        </authorList>
    </citation>
    <scope>NUCLEOTIDE SEQUENCE</scope>
</reference>
<protein>
    <submittedName>
        <fullName evidence="1">Uncharacterized protein</fullName>
    </submittedName>
</protein>
<evidence type="ECO:0000313" key="1">
    <source>
        <dbReference type="EMBL" id="KKM81837.1"/>
    </source>
</evidence>
<dbReference type="EMBL" id="LAZR01007957">
    <property type="protein sequence ID" value="KKM81837.1"/>
    <property type="molecule type" value="Genomic_DNA"/>
</dbReference>
<sequence>MKKKGKHKFFSLSSQFGLPGVSYRIQLGTVNGKWTLILLKGRGVIASLTYKGSEFPNRNELINWIISSIGIPNFDSYHIKKTVETMVDQAINKNKQLNFENKQK</sequence>
<accession>A0A0F9NKJ1</accession>
<organism evidence="1">
    <name type="scientific">marine sediment metagenome</name>
    <dbReference type="NCBI Taxonomy" id="412755"/>
    <lineage>
        <taxon>unclassified sequences</taxon>
        <taxon>metagenomes</taxon>
        <taxon>ecological metagenomes</taxon>
    </lineage>
</organism>
<gene>
    <name evidence="1" type="ORF">LCGC14_1325730</name>
</gene>
<proteinExistence type="predicted"/>
<dbReference type="AlphaFoldDB" id="A0A0F9NKJ1"/>